<feature type="region of interest" description="Disordered" evidence="1">
    <location>
        <begin position="1"/>
        <end position="20"/>
    </location>
</feature>
<dbReference type="AlphaFoldDB" id="A0A0A1SVK7"/>
<evidence type="ECO:0000256" key="1">
    <source>
        <dbReference type="SAM" id="MobiDB-lite"/>
    </source>
</evidence>
<feature type="region of interest" description="Disordered" evidence="1">
    <location>
        <begin position="43"/>
        <end position="89"/>
    </location>
</feature>
<evidence type="ECO:0008006" key="4">
    <source>
        <dbReference type="Google" id="ProtNLM"/>
    </source>
</evidence>
<organism evidence="2 3">
    <name type="scientific">[Torrubiella] hemipterigena</name>
    <dbReference type="NCBI Taxonomy" id="1531966"/>
    <lineage>
        <taxon>Eukaryota</taxon>
        <taxon>Fungi</taxon>
        <taxon>Dikarya</taxon>
        <taxon>Ascomycota</taxon>
        <taxon>Pezizomycotina</taxon>
        <taxon>Sordariomycetes</taxon>
        <taxon>Hypocreomycetidae</taxon>
        <taxon>Hypocreales</taxon>
        <taxon>Clavicipitaceae</taxon>
        <taxon>Clavicipitaceae incertae sedis</taxon>
        <taxon>'Torrubiella' clade</taxon>
    </lineage>
</organism>
<evidence type="ECO:0000313" key="3">
    <source>
        <dbReference type="Proteomes" id="UP000039046"/>
    </source>
</evidence>
<dbReference type="Proteomes" id="UP000039046">
    <property type="component" value="Unassembled WGS sequence"/>
</dbReference>
<dbReference type="SUPFAM" id="SSF54928">
    <property type="entry name" value="RNA-binding domain, RBD"/>
    <property type="match status" value="1"/>
</dbReference>
<dbReference type="STRING" id="1531966.A0A0A1SVK7"/>
<feature type="region of interest" description="Disordered" evidence="1">
    <location>
        <begin position="138"/>
        <end position="159"/>
    </location>
</feature>
<name>A0A0A1SVK7_9HYPO</name>
<feature type="compositionally biased region" description="Polar residues" evidence="1">
    <location>
        <begin position="218"/>
        <end position="232"/>
    </location>
</feature>
<dbReference type="EMBL" id="CDHN01000001">
    <property type="protein sequence ID" value="CEJ82296.1"/>
    <property type="molecule type" value="Genomic_DNA"/>
</dbReference>
<proteinExistence type="predicted"/>
<dbReference type="InterPro" id="IPR035979">
    <property type="entry name" value="RBD_domain_sf"/>
</dbReference>
<dbReference type="HOGENOM" id="CLU_496966_0_0_1"/>
<evidence type="ECO:0000313" key="2">
    <source>
        <dbReference type="EMBL" id="CEJ82296.1"/>
    </source>
</evidence>
<dbReference type="GO" id="GO:0003676">
    <property type="term" value="F:nucleic acid binding"/>
    <property type="evidence" value="ECO:0007669"/>
    <property type="project" value="InterPro"/>
</dbReference>
<reference evidence="2 3" key="1">
    <citation type="journal article" date="2015" name="Genome Announc.">
        <title>Draft Genome Sequence and Gene Annotation of the Entomopathogenic Fungus Verticillium hemipterigenum.</title>
        <authorList>
            <person name="Horn F."/>
            <person name="Habel A."/>
            <person name="Scharf D.H."/>
            <person name="Dworschak J."/>
            <person name="Brakhage A.A."/>
            <person name="Guthke R."/>
            <person name="Hertweck C."/>
            <person name="Linde J."/>
        </authorList>
    </citation>
    <scope>NUCLEOTIDE SEQUENCE [LARGE SCALE GENOMIC DNA]</scope>
</reference>
<keyword evidence="3" id="KW-1185">Reference proteome</keyword>
<feature type="region of interest" description="Disordered" evidence="1">
    <location>
        <begin position="205"/>
        <end position="234"/>
    </location>
</feature>
<accession>A0A0A1SVK7</accession>
<gene>
    <name evidence="2" type="ORF">VHEMI02368</name>
</gene>
<protein>
    <recommendedName>
        <fullName evidence="4">RRM domain-containing protein</fullName>
    </recommendedName>
</protein>
<sequence>MISAFVNSHDTDSSVDPSVPSPTLSLRVCLFARIVTSLEFETMENETSAHTPAQVPELPTNRPSPTATDATESPQQVSPQTPYNPFESLQTPKGFYTPSFVHSAESSFGVPKKFTVPCADDELDEATRRLKDLRTGTSPVFQNTTKSRPDIGSKNVLPKPKDWIHTPSFSWRYPLNQDTSSTEPTSIRGRQIPATQSSLWLNTQVTPSPVSRHGSKNMEMQDSGLKSHSGWDSVSFRRDDKTPFTPSISEHHPPTMSNLSSSTGLQFNVGNQWPYPWLNDVSKPVARGESIDSEGNTGRQQISTALPNVAAARGFLPMQAVAYPQRSLLPLSYSGAANTELAFPVGKFSSRYHGMHTENNASADHIPPEFNCALWLTNLPPDVSIYELLQVIRHVGRIWCSYINKPDHVTHQTAAAKVVFFTPDAAQRLLSISWTQGLVIRGYRIKAGHNRIKYESRQQVGRASRVLIITGDSKFVNESTLTKYFEARFVFQIDEVLQLISNKTRAVVEYRFGSYRCQAQMGKMSLEKDRPVGFEKVEFGEDPCETGIEDAAYHIAADRIRGLGL</sequence>
<feature type="compositionally biased region" description="Polar residues" evidence="1">
    <location>
        <begin position="61"/>
        <end position="89"/>
    </location>
</feature>